<dbReference type="PANTHER" id="PTHR33915:SF16">
    <property type="entry name" value="OS06G0179100 PROTEIN"/>
    <property type="match status" value="1"/>
</dbReference>
<evidence type="ECO:0008006" key="4">
    <source>
        <dbReference type="Google" id="ProtNLM"/>
    </source>
</evidence>
<dbReference type="AlphaFoldDB" id="A0A835KID0"/>
<protein>
    <recommendedName>
        <fullName evidence="4">SAM domain-containing protein</fullName>
    </recommendedName>
</protein>
<dbReference type="SUPFAM" id="SSF47769">
    <property type="entry name" value="SAM/Pointed domain"/>
    <property type="match status" value="1"/>
</dbReference>
<gene>
    <name evidence="2" type="ORF">HU200_015374</name>
</gene>
<comment type="caution">
    <text evidence="2">The sequence shown here is derived from an EMBL/GenBank/DDBJ whole genome shotgun (WGS) entry which is preliminary data.</text>
</comment>
<evidence type="ECO:0000256" key="1">
    <source>
        <dbReference type="SAM" id="MobiDB-lite"/>
    </source>
</evidence>
<organism evidence="2 3">
    <name type="scientific">Digitaria exilis</name>
    <dbReference type="NCBI Taxonomy" id="1010633"/>
    <lineage>
        <taxon>Eukaryota</taxon>
        <taxon>Viridiplantae</taxon>
        <taxon>Streptophyta</taxon>
        <taxon>Embryophyta</taxon>
        <taxon>Tracheophyta</taxon>
        <taxon>Spermatophyta</taxon>
        <taxon>Magnoliopsida</taxon>
        <taxon>Liliopsida</taxon>
        <taxon>Poales</taxon>
        <taxon>Poaceae</taxon>
        <taxon>PACMAD clade</taxon>
        <taxon>Panicoideae</taxon>
        <taxon>Panicodae</taxon>
        <taxon>Paniceae</taxon>
        <taxon>Anthephorinae</taxon>
        <taxon>Digitaria</taxon>
    </lineage>
</organism>
<feature type="region of interest" description="Disordered" evidence="1">
    <location>
        <begin position="210"/>
        <end position="229"/>
    </location>
</feature>
<name>A0A835KID0_9POAL</name>
<dbReference type="Gene3D" id="1.10.150.50">
    <property type="entry name" value="Transcription Factor, Ets-1"/>
    <property type="match status" value="1"/>
</dbReference>
<evidence type="ECO:0000313" key="3">
    <source>
        <dbReference type="Proteomes" id="UP000636709"/>
    </source>
</evidence>
<dbReference type="Proteomes" id="UP000636709">
    <property type="component" value="Unassembled WGS sequence"/>
</dbReference>
<accession>A0A835KID0</accession>
<feature type="compositionally biased region" description="Low complexity" evidence="1">
    <location>
        <begin position="210"/>
        <end position="220"/>
    </location>
</feature>
<sequence length="400" mass="42863">MRGSQWASGLSWTTVAQPNSLRTALLLFRGWAAHRSVNRPPPPPSNNLARPVSQKKKKNNLARPFLSRSRDATSHLTIGHAPDRRSLPLSSVRTPLAAHFLRPPPFVRRRPPSIASKAMDWYAWLCRAGLHPDVALEYALLFARNELGAADVRHLDHDFLSSMGVSVAKHRLEILKLARKDSSVASALTSLPSRATSLLASALSPLLHRRASSSSSSSSSRGGGGRDMRVRALAAPRLPPMMMRVMRHRGGGRVAHSWGKTMLVAASPAGGKKKASPLALPMTPTHVSNPVVLTSSCAVTAKTLPPPPTVVVAGGGCLATATETCGCDDDGEEEEMRWESIAPCTRSDLCLSAGAACGERRRRGTKFPVHGAQCSTYTSHQLCVNLLTLYCCVCAATSSL</sequence>
<evidence type="ECO:0000313" key="2">
    <source>
        <dbReference type="EMBL" id="KAF8733017.1"/>
    </source>
</evidence>
<dbReference type="InterPro" id="IPR013761">
    <property type="entry name" value="SAM/pointed_sf"/>
</dbReference>
<dbReference type="PANTHER" id="PTHR33915">
    <property type="entry name" value="OSJNBA0033G05.11 PROTEIN"/>
    <property type="match status" value="1"/>
</dbReference>
<feature type="region of interest" description="Disordered" evidence="1">
    <location>
        <begin position="36"/>
        <end position="66"/>
    </location>
</feature>
<dbReference type="EMBL" id="JACEFO010001603">
    <property type="protein sequence ID" value="KAF8733017.1"/>
    <property type="molecule type" value="Genomic_DNA"/>
</dbReference>
<dbReference type="OrthoDB" id="1887912at2759"/>
<proteinExistence type="predicted"/>
<dbReference type="CDD" id="cd09487">
    <property type="entry name" value="SAM_superfamily"/>
    <property type="match status" value="1"/>
</dbReference>
<reference evidence="2" key="1">
    <citation type="submission" date="2020-07" db="EMBL/GenBank/DDBJ databases">
        <title>Genome sequence and genetic diversity analysis of an under-domesticated orphan crop, white fonio (Digitaria exilis).</title>
        <authorList>
            <person name="Bennetzen J.L."/>
            <person name="Chen S."/>
            <person name="Ma X."/>
            <person name="Wang X."/>
            <person name="Yssel A.E.J."/>
            <person name="Chaluvadi S.R."/>
            <person name="Johnson M."/>
            <person name="Gangashetty P."/>
            <person name="Hamidou F."/>
            <person name="Sanogo M.D."/>
            <person name="Zwaenepoel A."/>
            <person name="Wallace J."/>
            <person name="Van De Peer Y."/>
            <person name="Van Deynze A."/>
        </authorList>
    </citation>
    <scope>NUCLEOTIDE SEQUENCE</scope>
    <source>
        <tissue evidence="2">Leaves</tissue>
    </source>
</reference>
<keyword evidence="3" id="KW-1185">Reference proteome</keyword>